<dbReference type="Gene3D" id="1.25.40.10">
    <property type="entry name" value="Tetratricopeptide repeat domain"/>
    <property type="match status" value="4"/>
</dbReference>
<dbReference type="EMBL" id="JAIWQS010000004">
    <property type="protein sequence ID" value="KAJ8768741.1"/>
    <property type="molecule type" value="Genomic_DNA"/>
</dbReference>
<feature type="repeat" description="PPR" evidence="3">
    <location>
        <begin position="183"/>
        <end position="217"/>
    </location>
</feature>
<evidence type="ECO:0000256" key="2">
    <source>
        <dbReference type="ARBA" id="ARBA00022737"/>
    </source>
</evidence>
<dbReference type="PANTHER" id="PTHR47936:SF1">
    <property type="entry name" value="PENTATRICOPEPTIDE REPEAT-CONTAINING PROTEIN GUN1, CHLOROPLASTIC"/>
    <property type="match status" value="1"/>
</dbReference>
<reference evidence="5 6" key="1">
    <citation type="submission" date="2021-09" db="EMBL/GenBank/DDBJ databases">
        <title>Genomic insights and catalytic innovation underlie evolution of tropane alkaloids biosynthesis.</title>
        <authorList>
            <person name="Wang Y.-J."/>
            <person name="Tian T."/>
            <person name="Huang J.-P."/>
            <person name="Huang S.-X."/>
        </authorList>
    </citation>
    <scope>NUCLEOTIDE SEQUENCE [LARGE SCALE GENOMIC DNA]</scope>
    <source>
        <strain evidence="5">KIB-2018</strain>
        <tissue evidence="5">Leaf</tissue>
    </source>
</reference>
<comment type="similarity">
    <text evidence="1">Belongs to the PPR family. P subfamily.</text>
</comment>
<dbReference type="PANTHER" id="PTHR47936">
    <property type="entry name" value="PPR_LONG DOMAIN-CONTAINING PROTEIN"/>
    <property type="match status" value="1"/>
</dbReference>
<feature type="repeat" description="PPR" evidence="3">
    <location>
        <begin position="83"/>
        <end position="117"/>
    </location>
</feature>
<evidence type="ECO:0000313" key="5">
    <source>
        <dbReference type="EMBL" id="KAJ8768741.1"/>
    </source>
</evidence>
<evidence type="ECO:0000256" key="4">
    <source>
        <dbReference type="SAM" id="MobiDB-lite"/>
    </source>
</evidence>
<evidence type="ECO:0000256" key="1">
    <source>
        <dbReference type="ARBA" id="ARBA00007626"/>
    </source>
</evidence>
<comment type="caution">
    <text evidence="5">The sequence shown here is derived from an EMBL/GenBank/DDBJ whole genome shotgun (WGS) entry which is preliminary data.</text>
</comment>
<dbReference type="GO" id="GO:0009507">
    <property type="term" value="C:chloroplast"/>
    <property type="evidence" value="ECO:0007669"/>
    <property type="project" value="TreeGrafter"/>
</dbReference>
<dbReference type="Pfam" id="PF13041">
    <property type="entry name" value="PPR_2"/>
    <property type="match status" value="4"/>
</dbReference>
<name>A0AAV8TP89_9ROSI</name>
<evidence type="ECO:0000313" key="6">
    <source>
        <dbReference type="Proteomes" id="UP001159364"/>
    </source>
</evidence>
<keyword evidence="2" id="KW-0677">Repeat</keyword>
<feature type="repeat" description="PPR" evidence="3">
    <location>
        <begin position="218"/>
        <end position="248"/>
    </location>
</feature>
<proteinExistence type="inferred from homology"/>
<sequence length="812" mass="91734">MRRFQFLAGYGRRAVTASPYARILREYCGGNLQFDALVDKVVEFCKPNLFIFTELVMGLSRSGKLNEAFLVFRIVRNLGIQLNEFIYAILADGFCKRGDFDIVYQLLAEREKKGIGHCHLTCNTLVNCLCEIGRTSDADEFSKKIPADVFTYTTLLKGYIQEVNVVGILDIKRRIEEAGIIMDKVMCNVLIKALIVAGVLEDAQAMYNRMPEMDLTADCITYCIMIDGYCKVGQIDKALEIFDEFRRTLAPSLPCYNCMINGLCKNGMVDLATEIFIELYEKGLTLNFNTYMKLLKEIIKQDASQGLLNLICRIKNVRLDIFCLICNDAIILSCKRKFNMAATEIYVVARRNQACLTSKSYYLIIRGLICDGNFRLCQPVLGTFIKEYGLFELKLNKILLQYLCLKDVTRALYFLNKMKERNPDVSFLVSVLKSMAKSGRALDVYRLVTEANDNLPVMDVADYSLIIDCLCKGGHLVKAVDLCYFAEKKEINLNIITYNTVLHGLCQQGCLFEAFRLFDSLERINLTPSAITYGILIDATSKTGYLLDAKRLFEGMIIKDYEVNTRIYNSFINGYCKFGELEKSLIMLDDMKAKCVKFDEFTVSSAINVFCQKGDMEGALSLFSEFKRKDISPDLLGFLYLIRGLHAKGRMEEAKSILRDMLLSRSVLETINKVNTEVETESVESFLVFLCERGSITEAIIVLNEVACMFYPVWKCFGPNCESQEPPIPSEAEASSSIQGTVSSSGRTYPDHACSDVKVDSKVENSDILGRLSQLDDFDSYYSMISSLCSRGKLLEANRLVKKTLASLDNDC</sequence>
<dbReference type="PROSITE" id="PS51375">
    <property type="entry name" value="PPR"/>
    <property type="match status" value="9"/>
</dbReference>
<dbReference type="InterPro" id="IPR011990">
    <property type="entry name" value="TPR-like_helical_dom_sf"/>
</dbReference>
<organism evidence="5 6">
    <name type="scientific">Erythroxylum novogranatense</name>
    <dbReference type="NCBI Taxonomy" id="1862640"/>
    <lineage>
        <taxon>Eukaryota</taxon>
        <taxon>Viridiplantae</taxon>
        <taxon>Streptophyta</taxon>
        <taxon>Embryophyta</taxon>
        <taxon>Tracheophyta</taxon>
        <taxon>Spermatophyta</taxon>
        <taxon>Magnoliopsida</taxon>
        <taxon>eudicotyledons</taxon>
        <taxon>Gunneridae</taxon>
        <taxon>Pentapetalae</taxon>
        <taxon>rosids</taxon>
        <taxon>fabids</taxon>
        <taxon>Malpighiales</taxon>
        <taxon>Erythroxylaceae</taxon>
        <taxon>Erythroxylum</taxon>
    </lineage>
</organism>
<feature type="repeat" description="PPR" evidence="3">
    <location>
        <begin position="599"/>
        <end position="633"/>
    </location>
</feature>
<dbReference type="GO" id="GO:0010019">
    <property type="term" value="P:chloroplast-nucleus signaling pathway"/>
    <property type="evidence" value="ECO:0007669"/>
    <property type="project" value="TreeGrafter"/>
</dbReference>
<feature type="repeat" description="PPR" evidence="3">
    <location>
        <begin position="494"/>
        <end position="528"/>
    </location>
</feature>
<feature type="compositionally biased region" description="Low complexity" evidence="4">
    <location>
        <begin position="728"/>
        <end position="745"/>
    </location>
</feature>
<dbReference type="InterPro" id="IPR002885">
    <property type="entry name" value="PPR_rpt"/>
</dbReference>
<dbReference type="NCBIfam" id="TIGR00756">
    <property type="entry name" value="PPR"/>
    <property type="match status" value="5"/>
</dbReference>
<dbReference type="Proteomes" id="UP001159364">
    <property type="component" value="Linkage Group LG04"/>
</dbReference>
<evidence type="ECO:0000256" key="3">
    <source>
        <dbReference type="PROSITE-ProRule" id="PRU00708"/>
    </source>
</evidence>
<evidence type="ECO:0008006" key="7">
    <source>
        <dbReference type="Google" id="ProtNLM"/>
    </source>
</evidence>
<dbReference type="AlphaFoldDB" id="A0AAV8TP89"/>
<feature type="repeat" description="PPR" evidence="3">
    <location>
        <begin position="564"/>
        <end position="598"/>
    </location>
</feature>
<dbReference type="GO" id="GO:0031930">
    <property type="term" value="P:mitochondria-nucleus signaling pathway"/>
    <property type="evidence" value="ECO:0007669"/>
    <property type="project" value="TreeGrafter"/>
</dbReference>
<protein>
    <recommendedName>
        <fullName evidence="7">Pentatricopeptide repeat-containing protein</fullName>
    </recommendedName>
</protein>
<feature type="repeat" description="PPR" evidence="3">
    <location>
        <begin position="529"/>
        <end position="563"/>
    </location>
</feature>
<accession>A0AAV8TP89</accession>
<gene>
    <name evidence="5" type="ORF">K2173_023645</name>
</gene>
<keyword evidence="6" id="KW-1185">Reference proteome</keyword>
<dbReference type="Pfam" id="PF01535">
    <property type="entry name" value="PPR"/>
    <property type="match status" value="4"/>
</dbReference>
<feature type="repeat" description="PPR" evidence="3">
    <location>
        <begin position="252"/>
        <end position="286"/>
    </location>
</feature>
<feature type="repeat" description="PPR" evidence="3">
    <location>
        <begin position="48"/>
        <end position="82"/>
    </location>
</feature>
<feature type="region of interest" description="Disordered" evidence="4">
    <location>
        <begin position="728"/>
        <end position="750"/>
    </location>
</feature>